<dbReference type="InterPro" id="IPR011234">
    <property type="entry name" value="Fumarylacetoacetase-like_C"/>
</dbReference>
<dbReference type="GO" id="GO:0016853">
    <property type="term" value="F:isomerase activity"/>
    <property type="evidence" value="ECO:0007669"/>
    <property type="project" value="UniProtKB-ARBA"/>
</dbReference>
<proteinExistence type="inferred from homology"/>
<keyword evidence="6" id="KW-1185">Reference proteome</keyword>
<sequence length="307" mass="33751">MKQQPALYESALVSAFIRAHKPLYSPKKYGKIIKHQNLINCSRGVFFMRIGRFHYRGEIFYGIVEGEMVLPVADPFQSLEPVSGRQFALPELDLLAPCLPTKAVCVGLNYRDHALELGMALPEEPVLFLKPSTAVIGPGEPIVYPAMSRQVDYEAELAVVIKKRARQVREEEAGDHILGYTCANDVTARDLQKKDGQWTRAKSFDSFLPLGPYIVTGLNPGDREVSLYLNGERKQHSSTAQLIFPVYRLVSFISRIMTLLPGDVILTGTPAGVGPVQPGDHVEVVVSGIGRLANPVVLQGGTVPIFA</sequence>
<reference evidence="6" key="1">
    <citation type="submission" date="2016-11" db="EMBL/GenBank/DDBJ databases">
        <authorList>
            <person name="Varghese N."/>
            <person name="Submissions S."/>
        </authorList>
    </citation>
    <scope>NUCLEOTIDE SEQUENCE [LARGE SCALE GENOMIC DNA]</scope>
    <source>
        <strain evidence="6">DSM 16057</strain>
    </source>
</reference>
<dbReference type="PANTHER" id="PTHR11820">
    <property type="entry name" value="ACYLPYRUVASE"/>
    <property type="match status" value="1"/>
</dbReference>
<gene>
    <name evidence="5" type="ORF">SAMN02745219_03342</name>
</gene>
<comment type="similarity">
    <text evidence="1">Belongs to the FAH family.</text>
</comment>
<dbReference type="FunFam" id="3.90.850.10:FF:000002">
    <property type="entry name" value="2-hydroxyhepta-2,4-diene-1,7-dioate isomerase"/>
    <property type="match status" value="1"/>
</dbReference>
<dbReference type="Pfam" id="PF01557">
    <property type="entry name" value="FAA_hydrolase"/>
    <property type="match status" value="1"/>
</dbReference>
<dbReference type="EMBL" id="FQZM01000062">
    <property type="protein sequence ID" value="SHJ79053.1"/>
    <property type="molecule type" value="Genomic_DNA"/>
</dbReference>
<dbReference type="SUPFAM" id="SSF56529">
    <property type="entry name" value="FAH"/>
    <property type="match status" value="1"/>
</dbReference>
<evidence type="ECO:0000313" key="6">
    <source>
        <dbReference type="Proteomes" id="UP000184529"/>
    </source>
</evidence>
<feature type="domain" description="Rv2993c-like N-terminal" evidence="4">
    <location>
        <begin position="48"/>
        <end position="97"/>
    </location>
</feature>
<dbReference type="GO" id="GO:0046872">
    <property type="term" value="F:metal ion binding"/>
    <property type="evidence" value="ECO:0007669"/>
    <property type="project" value="UniProtKB-KW"/>
</dbReference>
<dbReference type="InterPro" id="IPR036663">
    <property type="entry name" value="Fumarylacetoacetase_C_sf"/>
</dbReference>
<evidence type="ECO:0000256" key="2">
    <source>
        <dbReference type="ARBA" id="ARBA00022723"/>
    </source>
</evidence>
<evidence type="ECO:0000259" key="4">
    <source>
        <dbReference type="Pfam" id="PF10370"/>
    </source>
</evidence>
<dbReference type="GO" id="GO:0019752">
    <property type="term" value="P:carboxylic acid metabolic process"/>
    <property type="evidence" value="ECO:0007669"/>
    <property type="project" value="UniProtKB-ARBA"/>
</dbReference>
<name>A0A1M6M732_9FIRM</name>
<dbReference type="InterPro" id="IPR018833">
    <property type="entry name" value="Rv2993c-like_N"/>
</dbReference>
<evidence type="ECO:0000256" key="1">
    <source>
        <dbReference type="ARBA" id="ARBA00010211"/>
    </source>
</evidence>
<evidence type="ECO:0000259" key="3">
    <source>
        <dbReference type="Pfam" id="PF01557"/>
    </source>
</evidence>
<dbReference type="Gene3D" id="3.90.850.10">
    <property type="entry name" value="Fumarylacetoacetase-like, C-terminal domain"/>
    <property type="match status" value="1"/>
</dbReference>
<keyword evidence="2" id="KW-0479">Metal-binding</keyword>
<protein>
    <submittedName>
        <fullName evidence="5">2-keto-4-pentenoate hydratase/2-oxohepta-3-ene-1,7-dioic acid hydratase (Catechol pathway)</fullName>
    </submittedName>
</protein>
<dbReference type="GO" id="GO:0018773">
    <property type="term" value="F:acetylpyruvate hydrolase activity"/>
    <property type="evidence" value="ECO:0007669"/>
    <property type="project" value="TreeGrafter"/>
</dbReference>
<dbReference type="STRING" id="1121432.SAMN02745219_03342"/>
<feature type="domain" description="Fumarylacetoacetase-like C-terminal" evidence="3">
    <location>
        <begin position="102"/>
        <end position="297"/>
    </location>
</feature>
<dbReference type="Pfam" id="PF10370">
    <property type="entry name" value="Rv2993c-like_N"/>
    <property type="match status" value="1"/>
</dbReference>
<dbReference type="AlphaFoldDB" id="A0A1M6M732"/>
<accession>A0A1M6M732</accession>
<dbReference type="Proteomes" id="UP000184529">
    <property type="component" value="Unassembled WGS sequence"/>
</dbReference>
<organism evidence="5 6">
    <name type="scientific">Desulfofundulus thermosubterraneus DSM 16057</name>
    <dbReference type="NCBI Taxonomy" id="1121432"/>
    <lineage>
        <taxon>Bacteria</taxon>
        <taxon>Bacillati</taxon>
        <taxon>Bacillota</taxon>
        <taxon>Clostridia</taxon>
        <taxon>Eubacteriales</taxon>
        <taxon>Peptococcaceae</taxon>
        <taxon>Desulfofundulus</taxon>
    </lineage>
</organism>
<evidence type="ECO:0000313" key="5">
    <source>
        <dbReference type="EMBL" id="SHJ79053.1"/>
    </source>
</evidence>
<dbReference type="PANTHER" id="PTHR11820:SF7">
    <property type="entry name" value="ACYLPYRUVASE FAHD1, MITOCHONDRIAL"/>
    <property type="match status" value="1"/>
</dbReference>